<proteinExistence type="predicted"/>
<name>A0ABT2GP24_9MICO</name>
<dbReference type="NCBIfam" id="TIGR03943">
    <property type="entry name" value="TIGR03943 family putative permease subunit"/>
    <property type="match status" value="1"/>
</dbReference>
<reference evidence="5" key="1">
    <citation type="submission" date="2022-08" db="EMBL/GenBank/DDBJ databases">
        <authorList>
            <person name="Deng Y."/>
            <person name="Han X.-F."/>
            <person name="Zhang Y.-Q."/>
        </authorList>
    </citation>
    <scope>NUCLEOTIDE SEQUENCE</scope>
    <source>
        <strain evidence="5">CPCC 205763</strain>
    </source>
</reference>
<feature type="transmembrane region" description="Helical" evidence="2">
    <location>
        <begin position="42"/>
        <end position="61"/>
    </location>
</feature>
<feature type="domain" description="DUF1980" evidence="3">
    <location>
        <begin position="20"/>
        <end position="134"/>
    </location>
</feature>
<dbReference type="Pfam" id="PF21537">
    <property type="entry name" value="DUF1980_C"/>
    <property type="match status" value="1"/>
</dbReference>
<keyword evidence="2" id="KW-1133">Transmembrane helix</keyword>
<keyword evidence="2" id="KW-0472">Membrane</keyword>
<accession>A0ABT2GP24</accession>
<evidence type="ECO:0000259" key="4">
    <source>
        <dbReference type="Pfam" id="PF21537"/>
    </source>
</evidence>
<feature type="compositionally biased region" description="Basic and acidic residues" evidence="1">
    <location>
        <begin position="69"/>
        <end position="88"/>
    </location>
</feature>
<evidence type="ECO:0000256" key="2">
    <source>
        <dbReference type="SAM" id="Phobius"/>
    </source>
</evidence>
<sequence length="275" mass="29375">MRDRLLSRWRGIVLSLVGVVAIVWLAAAGQLVLYIHPRYVEFTVIMAVIAGAIVIAAFAVLPRATHDHDGHDHDGHDHDGHDHDEDTGHATGPGRRRREWIWTVVTALIVVGTVGALLVLPPATLTSATVDQRDLNASAALTDQGTTEAPPADLVGSDTDSFTVKDWASLLRQGAGEDYFAGKTATLTGFVTPDPDDSDNVFYIARFVVTCCAVDAQPVGVPVYLPGWADDYAVDSWVTADGGFGANPSVSGSQAIVFEPTRITATDQPAEPYVY</sequence>
<dbReference type="PANTHER" id="PTHR40047">
    <property type="entry name" value="UPF0703 PROTEIN YCGQ"/>
    <property type="match status" value="1"/>
</dbReference>
<evidence type="ECO:0000313" key="5">
    <source>
        <dbReference type="EMBL" id="MCS5717972.1"/>
    </source>
</evidence>
<dbReference type="Proteomes" id="UP001165584">
    <property type="component" value="Unassembled WGS sequence"/>
</dbReference>
<gene>
    <name evidence="5" type="ORF">N1027_07460</name>
</gene>
<dbReference type="Pfam" id="PF09323">
    <property type="entry name" value="DUF1980"/>
    <property type="match status" value="1"/>
</dbReference>
<dbReference type="PANTHER" id="PTHR40047:SF1">
    <property type="entry name" value="UPF0703 PROTEIN YCGQ"/>
    <property type="match status" value="1"/>
</dbReference>
<dbReference type="InterPro" id="IPR015402">
    <property type="entry name" value="DUF1980"/>
</dbReference>
<evidence type="ECO:0000259" key="3">
    <source>
        <dbReference type="Pfam" id="PF09323"/>
    </source>
</evidence>
<dbReference type="EMBL" id="JANLCM010000001">
    <property type="protein sequence ID" value="MCS5717972.1"/>
    <property type="molecule type" value="Genomic_DNA"/>
</dbReference>
<evidence type="ECO:0000256" key="1">
    <source>
        <dbReference type="SAM" id="MobiDB-lite"/>
    </source>
</evidence>
<evidence type="ECO:0000313" key="6">
    <source>
        <dbReference type="Proteomes" id="UP001165584"/>
    </source>
</evidence>
<keyword evidence="6" id="KW-1185">Reference proteome</keyword>
<comment type="caution">
    <text evidence="5">The sequence shown here is derived from an EMBL/GenBank/DDBJ whole genome shotgun (WGS) entry which is preliminary data.</text>
</comment>
<feature type="region of interest" description="Disordered" evidence="1">
    <location>
        <begin position="69"/>
        <end position="94"/>
    </location>
</feature>
<organism evidence="5 6">
    <name type="scientific">Herbiconiux aconitum</name>
    <dbReference type="NCBI Taxonomy" id="2970913"/>
    <lineage>
        <taxon>Bacteria</taxon>
        <taxon>Bacillati</taxon>
        <taxon>Actinomycetota</taxon>
        <taxon>Actinomycetes</taxon>
        <taxon>Micrococcales</taxon>
        <taxon>Microbacteriaceae</taxon>
        <taxon>Herbiconiux</taxon>
    </lineage>
</organism>
<dbReference type="InterPro" id="IPR048447">
    <property type="entry name" value="DUF1980_C"/>
</dbReference>
<dbReference type="RefSeq" id="WP_259506618.1">
    <property type="nucleotide sequence ID" value="NZ_JANLCM010000001.1"/>
</dbReference>
<feature type="transmembrane region" description="Helical" evidence="2">
    <location>
        <begin position="12"/>
        <end position="36"/>
    </location>
</feature>
<dbReference type="InterPro" id="IPR052955">
    <property type="entry name" value="UPF0703_membrane_permease"/>
</dbReference>
<dbReference type="InterPro" id="IPR048493">
    <property type="entry name" value="DUF1980_N"/>
</dbReference>
<keyword evidence="2" id="KW-0812">Transmembrane</keyword>
<protein>
    <submittedName>
        <fullName evidence="5">TIGR03943 family protein</fullName>
    </submittedName>
</protein>
<feature type="domain" description="DUF1980" evidence="4">
    <location>
        <begin position="178"/>
        <end position="275"/>
    </location>
</feature>
<feature type="transmembrane region" description="Helical" evidence="2">
    <location>
        <begin position="100"/>
        <end position="120"/>
    </location>
</feature>